<reference evidence="1 2" key="1">
    <citation type="journal article" date="2011" name="Science">
        <title>The ecoresponsive genome of Daphnia pulex.</title>
        <authorList>
            <person name="Colbourne J.K."/>
            <person name="Pfrender M.E."/>
            <person name="Gilbert D."/>
            <person name="Thomas W.K."/>
            <person name="Tucker A."/>
            <person name="Oakley T.H."/>
            <person name="Tokishita S."/>
            <person name="Aerts A."/>
            <person name="Arnold G.J."/>
            <person name="Basu M.K."/>
            <person name="Bauer D.J."/>
            <person name="Caceres C.E."/>
            <person name="Carmel L."/>
            <person name="Casola C."/>
            <person name="Choi J.H."/>
            <person name="Detter J.C."/>
            <person name="Dong Q."/>
            <person name="Dusheyko S."/>
            <person name="Eads B.D."/>
            <person name="Frohlich T."/>
            <person name="Geiler-Samerotte K.A."/>
            <person name="Gerlach D."/>
            <person name="Hatcher P."/>
            <person name="Jogdeo S."/>
            <person name="Krijgsveld J."/>
            <person name="Kriventseva E.V."/>
            <person name="Kultz D."/>
            <person name="Laforsch C."/>
            <person name="Lindquist E."/>
            <person name="Lopez J."/>
            <person name="Manak J.R."/>
            <person name="Muller J."/>
            <person name="Pangilinan J."/>
            <person name="Patwardhan R.P."/>
            <person name="Pitluck S."/>
            <person name="Pritham E.J."/>
            <person name="Rechtsteiner A."/>
            <person name="Rho M."/>
            <person name="Rogozin I.B."/>
            <person name="Sakarya O."/>
            <person name="Salamov A."/>
            <person name="Schaack S."/>
            <person name="Shapiro H."/>
            <person name="Shiga Y."/>
            <person name="Skalitzky C."/>
            <person name="Smith Z."/>
            <person name="Souvorov A."/>
            <person name="Sung W."/>
            <person name="Tang Z."/>
            <person name="Tsuchiya D."/>
            <person name="Tu H."/>
            <person name="Vos H."/>
            <person name="Wang M."/>
            <person name="Wolf Y.I."/>
            <person name="Yamagata H."/>
            <person name="Yamada T."/>
            <person name="Ye Y."/>
            <person name="Shaw J.R."/>
            <person name="Andrews J."/>
            <person name="Crease T.J."/>
            <person name="Tang H."/>
            <person name="Lucas S.M."/>
            <person name="Robertson H.M."/>
            <person name="Bork P."/>
            <person name="Koonin E.V."/>
            <person name="Zdobnov E.M."/>
            <person name="Grigoriev I.V."/>
            <person name="Lynch M."/>
            <person name="Boore J.L."/>
        </authorList>
    </citation>
    <scope>NUCLEOTIDE SEQUENCE [LARGE SCALE GENOMIC DNA]</scope>
</reference>
<keyword evidence="2" id="KW-1185">Reference proteome</keyword>
<protein>
    <submittedName>
        <fullName evidence="1">Uncharacterized protein</fullName>
    </submittedName>
</protein>
<dbReference type="Proteomes" id="UP000000305">
    <property type="component" value="Unassembled WGS sequence"/>
</dbReference>
<evidence type="ECO:0000313" key="2">
    <source>
        <dbReference type="Proteomes" id="UP000000305"/>
    </source>
</evidence>
<dbReference type="AlphaFoldDB" id="E9HCY8"/>
<sequence length="67" mass="7305">MPRLISSTLAALPKTVPARLTTKCANQSLIVNQGIFWALAASHVYPDVPRIPSDDDGYGHPSDNWET</sequence>
<gene>
    <name evidence="1" type="ORF">DAPPUDRAFT_257164</name>
</gene>
<proteinExistence type="predicted"/>
<dbReference type="EMBL" id="GL732621">
    <property type="protein sequence ID" value="EFX70439.1"/>
    <property type="molecule type" value="Genomic_DNA"/>
</dbReference>
<dbReference type="InParanoid" id="E9HCY8"/>
<dbReference type="HOGENOM" id="CLU_2815069_0_0_1"/>
<name>E9HCY8_DAPPU</name>
<organism evidence="1 2">
    <name type="scientific">Daphnia pulex</name>
    <name type="common">Water flea</name>
    <dbReference type="NCBI Taxonomy" id="6669"/>
    <lineage>
        <taxon>Eukaryota</taxon>
        <taxon>Metazoa</taxon>
        <taxon>Ecdysozoa</taxon>
        <taxon>Arthropoda</taxon>
        <taxon>Crustacea</taxon>
        <taxon>Branchiopoda</taxon>
        <taxon>Diplostraca</taxon>
        <taxon>Cladocera</taxon>
        <taxon>Anomopoda</taxon>
        <taxon>Daphniidae</taxon>
        <taxon>Daphnia</taxon>
    </lineage>
</organism>
<accession>E9HCY8</accession>
<dbReference type="KEGG" id="dpx:DAPPUDRAFT_257164"/>
<evidence type="ECO:0000313" key="1">
    <source>
        <dbReference type="EMBL" id="EFX70439.1"/>
    </source>
</evidence>